<sequence length="491" mass="49370">MNVFPVPDGDTGTNLHLTMLSAAEALDGLPAEADGARTWRALARGALLGARGNSGVIVSQALRGMAEVLGGAAGGGRDLRRALVRAAETAREAVARPVEGTVLSVLAAVAHAVEGASDELAEVARGAASAARAALGRTTGQLDVLARSGVVDAGAAGLTLIVESLAAVVTGSGAGRYEVPAPAAEVRPSPVEGPAYEVMYLLEADDAAVAALRGELDRLGDSLVVVGGDGLWNVHVHVDDAGAAVEAGTRAGRPYRIKVVYLDAPARAHRAGHGRGVVAVAAGDGIARLFQEAGAVVVRRDPGTSPPPAPVLEAIRRAGTEVVVLPNDTGVNAVALAAAETAREEGVTVSVVPTRATVQGVAALAVHDPLRRFDDDVVAMADAAGHTRHGHVWVADRAAMTSAGVCRPGDVLGVIDGDVALIGAALPDVAVEITSRMLSAGSELVTLITGLGGGEELARVVAAHLAAARPDVEVTVHEGGQGGYPLLIGVE</sequence>
<dbReference type="GO" id="GO:0004371">
    <property type="term" value="F:glycerone kinase activity"/>
    <property type="evidence" value="ECO:0007669"/>
    <property type="project" value="InterPro"/>
</dbReference>
<dbReference type="EMBL" id="JACHBR010000001">
    <property type="protein sequence ID" value="MBB5627847.1"/>
    <property type="molecule type" value="Genomic_DNA"/>
</dbReference>
<reference evidence="2 3" key="1">
    <citation type="submission" date="2020-08" db="EMBL/GenBank/DDBJ databases">
        <title>Sequencing the genomes of 1000 actinobacteria strains.</title>
        <authorList>
            <person name="Klenk H.-P."/>
        </authorList>
    </citation>
    <scope>NUCLEOTIDE SEQUENCE [LARGE SCALE GENOMIC DNA]</scope>
    <source>
        <strain evidence="2 3">DSM 45790</strain>
    </source>
</reference>
<dbReference type="PANTHER" id="PTHR33434">
    <property type="entry name" value="DEGV DOMAIN-CONTAINING PROTEIN DR_1986-RELATED"/>
    <property type="match status" value="1"/>
</dbReference>
<dbReference type="Gene3D" id="1.25.40.340">
    <property type="match status" value="1"/>
</dbReference>
<dbReference type="Pfam" id="PF21645">
    <property type="entry name" value="FakA-like_M"/>
    <property type="match status" value="1"/>
</dbReference>
<dbReference type="SUPFAM" id="SSF101473">
    <property type="entry name" value="DhaL-like"/>
    <property type="match status" value="1"/>
</dbReference>
<dbReference type="SMART" id="SM01120">
    <property type="entry name" value="Dak2"/>
    <property type="match status" value="1"/>
</dbReference>
<feature type="domain" description="DhaL" evidence="1">
    <location>
        <begin position="1"/>
        <end position="167"/>
    </location>
</feature>
<dbReference type="Pfam" id="PF02734">
    <property type="entry name" value="Dak2"/>
    <property type="match status" value="1"/>
</dbReference>
<dbReference type="InterPro" id="IPR004007">
    <property type="entry name" value="DhaL_dom"/>
</dbReference>
<organism evidence="2 3">
    <name type="scientific">Sphaerisporangium krabiense</name>
    <dbReference type="NCBI Taxonomy" id="763782"/>
    <lineage>
        <taxon>Bacteria</taxon>
        <taxon>Bacillati</taxon>
        <taxon>Actinomycetota</taxon>
        <taxon>Actinomycetes</taxon>
        <taxon>Streptosporangiales</taxon>
        <taxon>Streptosporangiaceae</taxon>
        <taxon>Sphaerisporangium</taxon>
    </lineage>
</organism>
<dbReference type="InterPro" id="IPR048394">
    <property type="entry name" value="FakA-like_M"/>
</dbReference>
<dbReference type="PANTHER" id="PTHR33434:SF4">
    <property type="entry name" value="PHOSPHATASE PROTEIN"/>
    <property type="match status" value="1"/>
</dbReference>
<proteinExistence type="predicted"/>
<dbReference type="Pfam" id="PF13684">
    <property type="entry name" value="FakA-like_C"/>
    <property type="match status" value="1"/>
</dbReference>
<dbReference type="PROSITE" id="PS51480">
    <property type="entry name" value="DHAL"/>
    <property type="match status" value="1"/>
</dbReference>
<dbReference type="InterPro" id="IPR036117">
    <property type="entry name" value="DhaL_dom_sf"/>
</dbReference>
<dbReference type="GO" id="GO:0006071">
    <property type="term" value="P:glycerol metabolic process"/>
    <property type="evidence" value="ECO:0007669"/>
    <property type="project" value="InterPro"/>
</dbReference>
<dbReference type="NCBIfam" id="TIGR03599">
    <property type="entry name" value="YloV"/>
    <property type="match status" value="1"/>
</dbReference>
<dbReference type="InterPro" id="IPR019986">
    <property type="entry name" value="YloV-like"/>
</dbReference>
<dbReference type="InterPro" id="IPR035996">
    <property type="entry name" value="4pyrrol_Methylase_sf"/>
</dbReference>
<dbReference type="InterPro" id="IPR033470">
    <property type="entry name" value="FakA-like_C"/>
</dbReference>
<name>A0A7W9DQS2_9ACTN</name>
<evidence type="ECO:0000313" key="3">
    <source>
        <dbReference type="Proteomes" id="UP000588112"/>
    </source>
</evidence>
<protein>
    <recommendedName>
        <fullName evidence="1">DhaL domain-containing protein</fullName>
    </recommendedName>
</protein>
<accession>A0A7W9DQS2</accession>
<evidence type="ECO:0000259" key="1">
    <source>
        <dbReference type="PROSITE" id="PS51480"/>
    </source>
</evidence>
<dbReference type="InterPro" id="IPR050270">
    <property type="entry name" value="DegV_domain_contain"/>
</dbReference>
<dbReference type="SMART" id="SM01121">
    <property type="entry name" value="Dak1_2"/>
    <property type="match status" value="1"/>
</dbReference>
<dbReference type="Proteomes" id="UP000588112">
    <property type="component" value="Unassembled WGS sequence"/>
</dbReference>
<dbReference type="SUPFAM" id="SSF53790">
    <property type="entry name" value="Tetrapyrrole methylase"/>
    <property type="match status" value="1"/>
</dbReference>
<comment type="caution">
    <text evidence="2">The sequence shown here is derived from an EMBL/GenBank/DDBJ whole genome shotgun (WGS) entry which is preliminary data.</text>
</comment>
<dbReference type="GO" id="GO:0008168">
    <property type="term" value="F:methyltransferase activity"/>
    <property type="evidence" value="ECO:0007669"/>
    <property type="project" value="InterPro"/>
</dbReference>
<dbReference type="AlphaFoldDB" id="A0A7W9DQS2"/>
<keyword evidence="3" id="KW-1185">Reference proteome</keyword>
<gene>
    <name evidence="2" type="ORF">BJ981_003546</name>
</gene>
<evidence type="ECO:0000313" key="2">
    <source>
        <dbReference type="EMBL" id="MBB5627847.1"/>
    </source>
</evidence>